<keyword evidence="3" id="KW-1185">Reference proteome</keyword>
<sequence>MKRSLSCESCPPSTPGEIAHGKRATSADTDPRPRPRRYLGLSHGYWLRGQARYDTGRAQSAMAGVPARIRRCDATAA</sequence>
<protein>
    <submittedName>
        <fullName evidence="2">Uncharacterized protein</fullName>
    </submittedName>
</protein>
<organism evidence="2 3">
    <name type="scientific">Candidimonas nitroreducens</name>
    <dbReference type="NCBI Taxonomy" id="683354"/>
    <lineage>
        <taxon>Bacteria</taxon>
        <taxon>Pseudomonadati</taxon>
        <taxon>Pseudomonadota</taxon>
        <taxon>Betaproteobacteria</taxon>
        <taxon>Burkholderiales</taxon>
        <taxon>Alcaligenaceae</taxon>
        <taxon>Candidimonas</taxon>
    </lineage>
</organism>
<reference evidence="3" key="1">
    <citation type="submission" date="2017-06" db="EMBL/GenBank/DDBJ databases">
        <title>Herbaspirillum phytohormonus sp. nov., isolated from the root nodule of Robinia pseudoacacia in lead-zinc mine.</title>
        <authorList>
            <person name="Fan M."/>
            <person name="Lin Y."/>
        </authorList>
    </citation>
    <scope>NUCLEOTIDE SEQUENCE [LARGE SCALE GENOMIC DNA]</scope>
    <source>
        <strain evidence="3">SC-089</strain>
    </source>
</reference>
<accession>A0A225MCP5</accession>
<proteinExistence type="predicted"/>
<dbReference type="AlphaFoldDB" id="A0A225MCP5"/>
<feature type="region of interest" description="Disordered" evidence="1">
    <location>
        <begin position="1"/>
        <end position="36"/>
    </location>
</feature>
<dbReference type="Proteomes" id="UP000214603">
    <property type="component" value="Unassembled WGS sequence"/>
</dbReference>
<evidence type="ECO:0000313" key="2">
    <source>
        <dbReference type="EMBL" id="OWT59074.1"/>
    </source>
</evidence>
<evidence type="ECO:0000313" key="3">
    <source>
        <dbReference type="Proteomes" id="UP000214603"/>
    </source>
</evidence>
<name>A0A225MCP5_9BURK</name>
<gene>
    <name evidence="2" type="ORF">CEY11_12850</name>
</gene>
<evidence type="ECO:0000256" key="1">
    <source>
        <dbReference type="SAM" id="MobiDB-lite"/>
    </source>
</evidence>
<comment type="caution">
    <text evidence="2">The sequence shown here is derived from an EMBL/GenBank/DDBJ whole genome shotgun (WGS) entry which is preliminary data.</text>
</comment>
<dbReference type="EMBL" id="NJIH01000007">
    <property type="protein sequence ID" value="OWT59074.1"/>
    <property type="molecule type" value="Genomic_DNA"/>
</dbReference>